<dbReference type="AlphaFoldDB" id="A0A9D7SS70"/>
<dbReference type="PANTHER" id="PTHR34700:SF8">
    <property type="entry name" value="POTASSIUM BINDING PROTEIN KBP"/>
    <property type="match status" value="1"/>
</dbReference>
<dbReference type="SUPFAM" id="SSF54106">
    <property type="entry name" value="LysM domain"/>
    <property type="match status" value="1"/>
</dbReference>
<evidence type="ECO:0000259" key="4">
    <source>
        <dbReference type="PROSITE" id="PS51782"/>
    </source>
</evidence>
<sequence length="158" mass="17333">MGLFSFLKGSGAKLFNKHEEETIKTVSPDVALNMKKDAMLKAVNDLNLPVQNLSLDINDETVTVWGQAETQMAKELTVLTLGNNVGISSVDDRMSVIATDPEPEAVFYEVKSGDTLSKIAKAQYGNASKYNAIFEANKPMLKDPDKIYPGQVLRIPQL</sequence>
<name>A0A9D7SS70_9BACT</name>
<dbReference type="PROSITE" id="PS51782">
    <property type="entry name" value="LYSM"/>
    <property type="match status" value="1"/>
</dbReference>
<accession>A0A9D7SS70</accession>
<comment type="caution">
    <text evidence="5">The sequence shown here is derived from an EMBL/GenBank/DDBJ whole genome shotgun (WGS) entry which is preliminary data.</text>
</comment>
<comment type="subcellular location">
    <subcellularLocation>
        <location evidence="1">Cytoplasm</location>
    </subcellularLocation>
</comment>
<evidence type="ECO:0000256" key="3">
    <source>
        <dbReference type="ARBA" id="ARBA00072219"/>
    </source>
</evidence>
<evidence type="ECO:0000313" key="6">
    <source>
        <dbReference type="Proteomes" id="UP000808337"/>
    </source>
</evidence>
<dbReference type="CDD" id="cd00118">
    <property type="entry name" value="LysM"/>
    <property type="match status" value="1"/>
</dbReference>
<keyword evidence="2" id="KW-0963">Cytoplasm</keyword>
<evidence type="ECO:0000256" key="1">
    <source>
        <dbReference type="ARBA" id="ARBA00004496"/>
    </source>
</evidence>
<dbReference type="NCBIfam" id="NF008399">
    <property type="entry name" value="PRK11198.1"/>
    <property type="match status" value="1"/>
</dbReference>
<dbReference type="InterPro" id="IPR052196">
    <property type="entry name" value="Bact_Kbp"/>
</dbReference>
<dbReference type="Gene3D" id="3.10.350.10">
    <property type="entry name" value="LysM domain"/>
    <property type="match status" value="1"/>
</dbReference>
<feature type="domain" description="LysM" evidence="4">
    <location>
        <begin position="106"/>
        <end position="155"/>
    </location>
</feature>
<organism evidence="5 6">
    <name type="scientific">Candidatus Opimibacter skivensis</name>
    <dbReference type="NCBI Taxonomy" id="2982028"/>
    <lineage>
        <taxon>Bacteria</taxon>
        <taxon>Pseudomonadati</taxon>
        <taxon>Bacteroidota</taxon>
        <taxon>Saprospiria</taxon>
        <taxon>Saprospirales</taxon>
        <taxon>Saprospiraceae</taxon>
        <taxon>Candidatus Opimibacter</taxon>
    </lineage>
</organism>
<dbReference type="EMBL" id="JADKGY010000001">
    <property type="protein sequence ID" value="MBK9981301.1"/>
    <property type="molecule type" value="Genomic_DNA"/>
</dbReference>
<reference evidence="5 6" key="1">
    <citation type="submission" date="2020-10" db="EMBL/GenBank/DDBJ databases">
        <title>Connecting structure to function with the recovery of over 1000 high-quality activated sludge metagenome-assembled genomes encoding full-length rRNA genes using long-read sequencing.</title>
        <authorList>
            <person name="Singleton C.M."/>
            <person name="Petriglieri F."/>
            <person name="Kristensen J.M."/>
            <person name="Kirkegaard R.H."/>
            <person name="Michaelsen T.Y."/>
            <person name="Andersen M.H."/>
            <person name="Karst S.M."/>
            <person name="Dueholm M.S."/>
            <person name="Nielsen P.H."/>
            <person name="Albertsen M."/>
        </authorList>
    </citation>
    <scope>NUCLEOTIDE SEQUENCE [LARGE SCALE GENOMIC DNA]</scope>
    <source>
        <strain evidence="5">Ribe_18-Q3-R11-54_MAXAC.273</strain>
    </source>
</reference>
<protein>
    <recommendedName>
        <fullName evidence="3">Potassium binding protein Kbp</fullName>
    </recommendedName>
</protein>
<evidence type="ECO:0000256" key="2">
    <source>
        <dbReference type="ARBA" id="ARBA00022490"/>
    </source>
</evidence>
<dbReference type="GO" id="GO:0005737">
    <property type="term" value="C:cytoplasm"/>
    <property type="evidence" value="ECO:0007669"/>
    <property type="project" value="UniProtKB-SubCell"/>
</dbReference>
<evidence type="ECO:0000313" key="5">
    <source>
        <dbReference type="EMBL" id="MBK9981301.1"/>
    </source>
</evidence>
<dbReference type="InterPro" id="IPR018392">
    <property type="entry name" value="LysM"/>
</dbReference>
<proteinExistence type="predicted"/>
<dbReference type="SMART" id="SM00257">
    <property type="entry name" value="LysM"/>
    <property type="match status" value="1"/>
</dbReference>
<dbReference type="InterPro" id="IPR036779">
    <property type="entry name" value="LysM_dom_sf"/>
</dbReference>
<dbReference type="PANTHER" id="PTHR34700">
    <property type="entry name" value="POTASSIUM BINDING PROTEIN KBP"/>
    <property type="match status" value="1"/>
</dbReference>
<dbReference type="FunFam" id="3.10.350.10:FF:000001">
    <property type="entry name" value="Peptidoglycan-binding protein LysM"/>
    <property type="match status" value="1"/>
</dbReference>
<gene>
    <name evidence="5" type="primary">lysM</name>
    <name evidence="5" type="ORF">IPP15_02560</name>
</gene>
<dbReference type="Pfam" id="PF01476">
    <property type="entry name" value="LysM"/>
    <property type="match status" value="1"/>
</dbReference>
<dbReference type="Proteomes" id="UP000808337">
    <property type="component" value="Unassembled WGS sequence"/>
</dbReference>